<gene>
    <name evidence="12" type="ORF">CA2015_3538</name>
</gene>
<keyword evidence="13" id="KW-1185">Reference proteome</keyword>
<dbReference type="Pfam" id="PF00474">
    <property type="entry name" value="SSF"/>
    <property type="match status" value="1"/>
</dbReference>
<dbReference type="GO" id="GO:0005886">
    <property type="term" value="C:plasma membrane"/>
    <property type="evidence" value="ECO:0007669"/>
    <property type="project" value="UniProtKB-SubCell"/>
</dbReference>
<feature type="transmembrane region" description="Helical" evidence="11">
    <location>
        <begin position="698"/>
        <end position="718"/>
    </location>
</feature>
<sequence>MRNLLYGFIFFVSPLISCSDQTNSQGELSSELREHAIEQLHSVLYSDLKWEKIHAAEYLLALDYQTGVDSVFKKEELKFGNEPYYRIGIWRVLAQSGGNDDFKKVWIDKIRAVYQDSLSQDRIHAVEALAKLEISPNTEIQTNDEILHVFSTWAHAYSSESRKKQSIADLMEILKGEEYSDRARKLAAYALRKIKGISTSDWDQLTDLALSQTEISDFQVYLTSLSWITAPKDSLSVPRMEKLKYLLSNAGKDNLIYQREYAYTLGEKGSNLDLDLLEKMANLNPDKDNPSYNQLIDLKVTAAYALLRIERRVEATLSWIDWLVISLYGALMLGIGYFYSKVNKTKEDYLLGGRKMNSVSIGISLFATLLSTVSYLSYPGEMIKYGPVIFAGMLGFPIVYFVAGWWLIPRIMAMKVTSAYEILELKLGLSIRMLAIFMFLSLRFLWMATIIYVTIDVTFLTVVPIDPSYVPLVSILLMVITIVYTSMGGLKAVVVTDVVQTVVFLGGAFLSILIVSIHFGSVSSWIPTEWPAYWKPIQFGFDTQERTTIGNAVVMLFAWYICTTGSDQMAIQRYLSTRDIKAARKSLKVSLYTNLLAKCLLGLLGLAMFAFFSKNQHFLADGQSFSEQSDTLFPRFILLGLPVGISGLVIAGLLAAAMSSLSSGLNSVSTVISEDIFNRFFKRKKEVSFKGSLQQIKILSYLTGLIVIGLSFFVGSVQGNLFDIVIKVTHLFVAPLFVLFFMALFVPFATERGTFLGGIVAIIVAVAISFYGVLGITVLWVLPFSFFAGAIVACTISLINKKE</sequence>
<accession>A0A0H4PIZ8</accession>
<feature type="transmembrane region" description="Helical" evidence="11">
    <location>
        <begin position="632"/>
        <end position="657"/>
    </location>
</feature>
<evidence type="ECO:0000256" key="2">
    <source>
        <dbReference type="ARBA" id="ARBA00006434"/>
    </source>
</evidence>
<keyword evidence="5 11" id="KW-0812">Transmembrane</keyword>
<dbReference type="InterPro" id="IPR038377">
    <property type="entry name" value="Na/Glc_symporter_sf"/>
</dbReference>
<feature type="transmembrane region" description="Helical" evidence="11">
    <location>
        <begin position="467"/>
        <end position="490"/>
    </location>
</feature>
<evidence type="ECO:0000256" key="10">
    <source>
        <dbReference type="ARBA" id="ARBA00023201"/>
    </source>
</evidence>
<evidence type="ECO:0000256" key="1">
    <source>
        <dbReference type="ARBA" id="ARBA00004651"/>
    </source>
</evidence>
<dbReference type="InterPro" id="IPR011989">
    <property type="entry name" value="ARM-like"/>
</dbReference>
<keyword evidence="10" id="KW-0739">Sodium transport</keyword>
<keyword evidence="4" id="KW-1003">Cell membrane</keyword>
<dbReference type="EMBL" id="CP012040">
    <property type="protein sequence ID" value="AKP52918.1"/>
    <property type="molecule type" value="Genomic_DNA"/>
</dbReference>
<feature type="transmembrane region" description="Helical" evidence="11">
    <location>
        <begin position="429"/>
        <end position="455"/>
    </location>
</feature>
<reference evidence="12 13" key="1">
    <citation type="submission" date="2015-07" db="EMBL/GenBank/DDBJ databases">
        <authorList>
            <person name="Kim K.M."/>
        </authorList>
    </citation>
    <scope>NUCLEOTIDE SEQUENCE [LARGE SCALE GENOMIC DNA]</scope>
    <source>
        <strain evidence="12 13">KCTC 12363</strain>
    </source>
</reference>
<proteinExistence type="inferred from homology"/>
<dbReference type="InterPro" id="IPR051163">
    <property type="entry name" value="Sodium:Solute_Symporter_SSF"/>
</dbReference>
<dbReference type="KEGG" id="camu:CA2015_3538"/>
<evidence type="ECO:0000313" key="13">
    <source>
        <dbReference type="Proteomes" id="UP000036520"/>
    </source>
</evidence>
<dbReference type="Gene3D" id="1.20.1730.10">
    <property type="entry name" value="Sodium/glucose cotransporter"/>
    <property type="match status" value="1"/>
</dbReference>
<organism evidence="12 13">
    <name type="scientific">Cyclobacterium amurskyense</name>
    <dbReference type="NCBI Taxonomy" id="320787"/>
    <lineage>
        <taxon>Bacteria</taxon>
        <taxon>Pseudomonadati</taxon>
        <taxon>Bacteroidota</taxon>
        <taxon>Cytophagia</taxon>
        <taxon>Cytophagales</taxon>
        <taxon>Cyclobacteriaceae</taxon>
        <taxon>Cyclobacterium</taxon>
    </lineage>
</organism>
<dbReference type="OrthoDB" id="1418210at2"/>
<dbReference type="PATRIC" id="fig|320787.5.peg.3874"/>
<feature type="transmembrane region" description="Helical" evidence="11">
    <location>
        <begin position="591"/>
        <end position="612"/>
    </location>
</feature>
<name>A0A0H4PIZ8_9BACT</name>
<keyword evidence="8" id="KW-0406">Ion transport</keyword>
<evidence type="ECO:0000256" key="5">
    <source>
        <dbReference type="ARBA" id="ARBA00022692"/>
    </source>
</evidence>
<dbReference type="PANTHER" id="PTHR42985">
    <property type="entry name" value="SODIUM-COUPLED MONOCARBOXYLATE TRANSPORTER"/>
    <property type="match status" value="1"/>
</dbReference>
<feature type="transmembrane region" description="Helical" evidence="11">
    <location>
        <begin position="502"/>
        <end position="526"/>
    </location>
</feature>
<dbReference type="NCBIfam" id="TIGR00813">
    <property type="entry name" value="sss"/>
    <property type="match status" value="1"/>
</dbReference>
<feature type="transmembrane region" description="Helical" evidence="11">
    <location>
        <begin position="724"/>
        <end position="746"/>
    </location>
</feature>
<keyword evidence="6 11" id="KW-1133">Transmembrane helix</keyword>
<dbReference type="Proteomes" id="UP000036520">
    <property type="component" value="Chromosome"/>
</dbReference>
<evidence type="ECO:0000256" key="9">
    <source>
        <dbReference type="ARBA" id="ARBA00023136"/>
    </source>
</evidence>
<evidence type="ECO:0000256" key="8">
    <source>
        <dbReference type="ARBA" id="ARBA00023065"/>
    </source>
</evidence>
<dbReference type="GO" id="GO:0015293">
    <property type="term" value="F:symporter activity"/>
    <property type="evidence" value="ECO:0007669"/>
    <property type="project" value="TreeGrafter"/>
</dbReference>
<protein>
    <submittedName>
        <fullName evidence="12">Na+/solute symporter</fullName>
    </submittedName>
</protein>
<feature type="transmembrane region" description="Helical" evidence="11">
    <location>
        <begin position="753"/>
        <end position="774"/>
    </location>
</feature>
<dbReference type="InterPro" id="IPR001734">
    <property type="entry name" value="Na/solute_symporter"/>
</dbReference>
<dbReference type="RefSeq" id="WP_048643087.1">
    <property type="nucleotide sequence ID" value="NZ_CP012040.1"/>
</dbReference>
<feature type="transmembrane region" description="Helical" evidence="11">
    <location>
        <begin position="780"/>
        <end position="799"/>
    </location>
</feature>
<dbReference type="PROSITE" id="PS50283">
    <property type="entry name" value="NA_SOLUT_SYMP_3"/>
    <property type="match status" value="1"/>
</dbReference>
<feature type="transmembrane region" description="Helical" evidence="11">
    <location>
        <begin position="549"/>
        <end position="570"/>
    </location>
</feature>
<comment type="similarity">
    <text evidence="2">Belongs to the sodium:solute symporter (SSF) (TC 2.A.21) family.</text>
</comment>
<evidence type="ECO:0000256" key="7">
    <source>
        <dbReference type="ARBA" id="ARBA00023053"/>
    </source>
</evidence>
<dbReference type="PANTHER" id="PTHR42985:SF40">
    <property type="entry name" value="LD47995P-RELATED"/>
    <property type="match status" value="1"/>
</dbReference>
<dbReference type="Gene3D" id="1.25.10.10">
    <property type="entry name" value="Leucine-rich Repeat Variant"/>
    <property type="match status" value="1"/>
</dbReference>
<keyword evidence="3" id="KW-0813">Transport</keyword>
<evidence type="ECO:0000256" key="6">
    <source>
        <dbReference type="ARBA" id="ARBA00022989"/>
    </source>
</evidence>
<dbReference type="GO" id="GO:0006814">
    <property type="term" value="P:sodium ion transport"/>
    <property type="evidence" value="ECO:0007669"/>
    <property type="project" value="UniProtKB-KW"/>
</dbReference>
<feature type="transmembrane region" description="Helical" evidence="11">
    <location>
        <begin position="359"/>
        <end position="376"/>
    </location>
</feature>
<evidence type="ECO:0000256" key="4">
    <source>
        <dbReference type="ARBA" id="ARBA00022475"/>
    </source>
</evidence>
<dbReference type="STRING" id="320787.CA2015_3538"/>
<keyword evidence="7" id="KW-0915">Sodium</keyword>
<dbReference type="AlphaFoldDB" id="A0A0H4PIZ8"/>
<comment type="subcellular location">
    <subcellularLocation>
        <location evidence="1">Cell membrane</location>
        <topology evidence="1">Multi-pass membrane protein</topology>
    </subcellularLocation>
</comment>
<evidence type="ECO:0000256" key="11">
    <source>
        <dbReference type="SAM" id="Phobius"/>
    </source>
</evidence>
<evidence type="ECO:0000313" key="12">
    <source>
        <dbReference type="EMBL" id="AKP52918.1"/>
    </source>
</evidence>
<feature type="transmembrane region" description="Helical" evidence="11">
    <location>
        <begin position="319"/>
        <end position="339"/>
    </location>
</feature>
<feature type="transmembrane region" description="Helical" evidence="11">
    <location>
        <begin position="388"/>
        <end position="408"/>
    </location>
</feature>
<evidence type="ECO:0000256" key="3">
    <source>
        <dbReference type="ARBA" id="ARBA00022448"/>
    </source>
</evidence>
<keyword evidence="9 11" id="KW-0472">Membrane</keyword>